<name>A0A915KJ52_ROMCU</name>
<proteinExistence type="predicted"/>
<evidence type="ECO:0000313" key="1">
    <source>
        <dbReference type="Proteomes" id="UP000887565"/>
    </source>
</evidence>
<dbReference type="WBParaSite" id="nRc.2.0.1.t38036-RA">
    <property type="protein sequence ID" value="nRc.2.0.1.t38036-RA"/>
    <property type="gene ID" value="nRc.2.0.1.g38036"/>
</dbReference>
<sequence>MIQDMTPDEDAKNFLMFQLAPDCNQMTVKCELTSIAQEAGEEPATFLNEDQTFRHKQVFETLTKMPVFYQLMIGEHAKMFTNVQQLANAVAKAHSVLKATKAEIDTTEGPILVNQAASDAMPPWSPQLFFPRFDHSSSMDCSQ</sequence>
<dbReference type="AlphaFoldDB" id="A0A915KJ52"/>
<keyword evidence="1" id="KW-1185">Reference proteome</keyword>
<protein>
    <submittedName>
        <fullName evidence="2">Uncharacterized protein</fullName>
    </submittedName>
</protein>
<organism evidence="1 2">
    <name type="scientific">Romanomermis culicivorax</name>
    <name type="common">Nematode worm</name>
    <dbReference type="NCBI Taxonomy" id="13658"/>
    <lineage>
        <taxon>Eukaryota</taxon>
        <taxon>Metazoa</taxon>
        <taxon>Ecdysozoa</taxon>
        <taxon>Nematoda</taxon>
        <taxon>Enoplea</taxon>
        <taxon>Dorylaimia</taxon>
        <taxon>Mermithida</taxon>
        <taxon>Mermithoidea</taxon>
        <taxon>Mermithidae</taxon>
        <taxon>Romanomermis</taxon>
    </lineage>
</organism>
<dbReference type="Proteomes" id="UP000887565">
    <property type="component" value="Unplaced"/>
</dbReference>
<evidence type="ECO:0000313" key="2">
    <source>
        <dbReference type="WBParaSite" id="nRc.2.0.1.t38036-RA"/>
    </source>
</evidence>
<accession>A0A915KJ52</accession>
<reference evidence="2" key="1">
    <citation type="submission" date="2022-11" db="UniProtKB">
        <authorList>
            <consortium name="WormBaseParasite"/>
        </authorList>
    </citation>
    <scope>IDENTIFICATION</scope>
</reference>